<proteinExistence type="inferred from homology"/>
<comment type="caution">
    <text evidence="4">The sequence shown here is derived from an EMBL/GenBank/DDBJ whole genome shotgun (WGS) entry which is preliminary data.</text>
</comment>
<gene>
    <name evidence="4" type="ORF">CONPUDRAFT_132082</name>
</gene>
<dbReference type="PANTHER" id="PTHR33099:SF14">
    <property type="entry name" value="PROLYL 4-HYDROXYLASE ALPHA SUBUNIT FE(2+) 2OG DIOXYGENASE DOMAIN-CONTAINING PROTEIN"/>
    <property type="match status" value="1"/>
</dbReference>
<dbReference type="AlphaFoldDB" id="A0A5M3M7B6"/>
<evidence type="ECO:0000313" key="5">
    <source>
        <dbReference type="Proteomes" id="UP000053558"/>
    </source>
</evidence>
<keyword evidence="5" id="KW-1185">Reference proteome</keyword>
<dbReference type="InterPro" id="IPR044862">
    <property type="entry name" value="Pro_4_hyd_alph_FE2OG_OXY"/>
</dbReference>
<evidence type="ECO:0000256" key="1">
    <source>
        <dbReference type="RuleBase" id="RU003682"/>
    </source>
</evidence>
<keyword evidence="1" id="KW-0408">Iron</keyword>
<dbReference type="OMA" id="AYGNEPY"/>
<dbReference type="GO" id="GO:0016491">
    <property type="term" value="F:oxidoreductase activity"/>
    <property type="evidence" value="ECO:0007669"/>
    <property type="project" value="UniProtKB-KW"/>
</dbReference>
<dbReference type="OrthoDB" id="27483at2759"/>
<dbReference type="RefSeq" id="XP_007774569.1">
    <property type="nucleotide sequence ID" value="XM_007776379.1"/>
</dbReference>
<dbReference type="Pfam" id="PF13640">
    <property type="entry name" value="2OG-FeII_Oxy_3"/>
    <property type="match status" value="1"/>
</dbReference>
<dbReference type="EMBL" id="JH711589">
    <property type="protein sequence ID" value="EIW75139.1"/>
    <property type="molecule type" value="Genomic_DNA"/>
</dbReference>
<evidence type="ECO:0000313" key="4">
    <source>
        <dbReference type="EMBL" id="EIW75139.1"/>
    </source>
</evidence>
<evidence type="ECO:0000259" key="3">
    <source>
        <dbReference type="PROSITE" id="PS51471"/>
    </source>
</evidence>
<feature type="region of interest" description="Disordered" evidence="2">
    <location>
        <begin position="418"/>
        <end position="448"/>
    </location>
</feature>
<dbReference type="Proteomes" id="UP000053558">
    <property type="component" value="Unassembled WGS sequence"/>
</dbReference>
<evidence type="ECO:0000256" key="2">
    <source>
        <dbReference type="SAM" id="MobiDB-lite"/>
    </source>
</evidence>
<comment type="similarity">
    <text evidence="1">Belongs to the iron/ascorbate-dependent oxidoreductase family.</text>
</comment>
<keyword evidence="1" id="KW-0560">Oxidoreductase</keyword>
<dbReference type="GO" id="GO:0046872">
    <property type="term" value="F:metal ion binding"/>
    <property type="evidence" value="ECO:0007669"/>
    <property type="project" value="UniProtKB-KW"/>
</dbReference>
<sequence>MSANENYQALKALVLSKPPYVSGTCTVSPEQLVLFYKTAGHDNAARYVDLTKPSPEDVEALAAACHPAMFGCNGEDVLDETYRRAGVLLPGDFVSGLNPAEVGLGHAICGGLFEGSDGARQVRMKLDKMNVYGEGAFFKAHKDTPRDTAMFGSLVIVLPAPHVGGALVLRQGDDEWKVDFAEALRTVEQPTIGYIAFFSDVEHEVLPVESGKRITLTYNLCFDDKDNDTSQLAALSPHEDELKHAMQAVVDDRSILPEGGYLCFGLCHQYPVKEGTKTSTFDNRLKGADATLKRVCVSLRLNWRLAVFYRCKMMWGSGVRSVLADRFVKDLGECGEETRDVWEEILRRSRTHGDYVRLPRDKLPRYIDEEGRKSIKTILPVSEIKENKLTTQYMVYGNQAELDHVYGWMALVIEVTREGPSASESDKQAGTESAGGQRDIGEAGMEQA</sequence>
<dbReference type="PROSITE" id="PS51471">
    <property type="entry name" value="FE2OG_OXY"/>
    <property type="match status" value="1"/>
</dbReference>
<dbReference type="GeneID" id="19200391"/>
<organism evidence="4 5">
    <name type="scientific">Coniophora puteana (strain RWD-64-598)</name>
    <name type="common">Brown rot fungus</name>
    <dbReference type="NCBI Taxonomy" id="741705"/>
    <lineage>
        <taxon>Eukaryota</taxon>
        <taxon>Fungi</taxon>
        <taxon>Dikarya</taxon>
        <taxon>Basidiomycota</taxon>
        <taxon>Agaricomycotina</taxon>
        <taxon>Agaricomycetes</taxon>
        <taxon>Agaricomycetidae</taxon>
        <taxon>Boletales</taxon>
        <taxon>Coniophorineae</taxon>
        <taxon>Coniophoraceae</taxon>
        <taxon>Coniophora</taxon>
    </lineage>
</organism>
<dbReference type="Gene3D" id="2.60.120.620">
    <property type="entry name" value="q2cbj1_9rhob like domain"/>
    <property type="match status" value="1"/>
</dbReference>
<feature type="domain" description="Fe2OG dioxygenase" evidence="3">
    <location>
        <begin position="118"/>
        <end position="222"/>
    </location>
</feature>
<dbReference type="PANTHER" id="PTHR33099">
    <property type="entry name" value="FE2OG DIOXYGENASE DOMAIN-CONTAINING PROTEIN"/>
    <property type="match status" value="1"/>
</dbReference>
<name>A0A5M3M7B6_CONPW</name>
<dbReference type="InterPro" id="IPR005123">
    <property type="entry name" value="Oxoglu/Fe-dep_dioxygenase_dom"/>
</dbReference>
<dbReference type="KEGG" id="cput:CONPUDRAFT_132082"/>
<keyword evidence="1" id="KW-0479">Metal-binding</keyword>
<accession>A0A5M3M7B6</accession>
<reference evidence="5" key="1">
    <citation type="journal article" date="2012" name="Science">
        <title>The Paleozoic origin of enzymatic lignin decomposition reconstructed from 31 fungal genomes.</title>
        <authorList>
            <person name="Floudas D."/>
            <person name="Binder M."/>
            <person name="Riley R."/>
            <person name="Barry K."/>
            <person name="Blanchette R.A."/>
            <person name="Henrissat B."/>
            <person name="Martinez A.T."/>
            <person name="Otillar R."/>
            <person name="Spatafora J.W."/>
            <person name="Yadav J.S."/>
            <person name="Aerts A."/>
            <person name="Benoit I."/>
            <person name="Boyd A."/>
            <person name="Carlson A."/>
            <person name="Copeland A."/>
            <person name="Coutinho P.M."/>
            <person name="de Vries R.P."/>
            <person name="Ferreira P."/>
            <person name="Findley K."/>
            <person name="Foster B."/>
            <person name="Gaskell J."/>
            <person name="Glotzer D."/>
            <person name="Gorecki P."/>
            <person name="Heitman J."/>
            <person name="Hesse C."/>
            <person name="Hori C."/>
            <person name="Igarashi K."/>
            <person name="Jurgens J.A."/>
            <person name="Kallen N."/>
            <person name="Kersten P."/>
            <person name="Kohler A."/>
            <person name="Kuees U."/>
            <person name="Kumar T.K.A."/>
            <person name="Kuo A."/>
            <person name="LaButti K."/>
            <person name="Larrondo L.F."/>
            <person name="Lindquist E."/>
            <person name="Ling A."/>
            <person name="Lombard V."/>
            <person name="Lucas S."/>
            <person name="Lundell T."/>
            <person name="Martin R."/>
            <person name="McLaughlin D.J."/>
            <person name="Morgenstern I."/>
            <person name="Morin E."/>
            <person name="Murat C."/>
            <person name="Nagy L.G."/>
            <person name="Nolan M."/>
            <person name="Ohm R.A."/>
            <person name="Patyshakuliyeva A."/>
            <person name="Rokas A."/>
            <person name="Ruiz-Duenas F.J."/>
            <person name="Sabat G."/>
            <person name="Salamov A."/>
            <person name="Samejima M."/>
            <person name="Schmutz J."/>
            <person name="Slot J.C."/>
            <person name="St John F."/>
            <person name="Stenlid J."/>
            <person name="Sun H."/>
            <person name="Sun S."/>
            <person name="Syed K."/>
            <person name="Tsang A."/>
            <person name="Wiebenga A."/>
            <person name="Young D."/>
            <person name="Pisabarro A."/>
            <person name="Eastwood D.C."/>
            <person name="Martin F."/>
            <person name="Cullen D."/>
            <person name="Grigoriev I.V."/>
            <person name="Hibbett D.S."/>
        </authorList>
    </citation>
    <scope>NUCLEOTIDE SEQUENCE [LARGE SCALE GENOMIC DNA]</scope>
    <source>
        <strain evidence="5">RWD-64-598 SS2</strain>
    </source>
</reference>
<protein>
    <recommendedName>
        <fullName evidence="3">Fe2OG dioxygenase domain-containing protein</fullName>
    </recommendedName>
</protein>